<dbReference type="Proteomes" id="UP000195719">
    <property type="component" value="Unassembled WGS sequence"/>
</dbReference>
<feature type="domain" description="PRTase-CE" evidence="1">
    <location>
        <begin position="11"/>
        <end position="278"/>
    </location>
</feature>
<keyword evidence="3" id="KW-1185">Reference proteome</keyword>
<reference evidence="3" key="1">
    <citation type="submission" date="2017-06" db="EMBL/GenBank/DDBJ databases">
        <authorList>
            <person name="Rodrigo-Torres L."/>
            <person name="Arahal R.D."/>
            <person name="Lucena T."/>
        </authorList>
    </citation>
    <scope>NUCLEOTIDE SEQUENCE [LARGE SCALE GENOMIC DNA]</scope>
    <source>
        <strain evidence="3">CECT 9192</strain>
    </source>
</reference>
<evidence type="ECO:0000259" key="1">
    <source>
        <dbReference type="Pfam" id="PF24390"/>
    </source>
</evidence>
<dbReference type="Pfam" id="PF24390">
    <property type="entry name" value="PRTase-CE"/>
    <property type="match status" value="1"/>
</dbReference>
<accession>A0A1Y6MHQ1</accession>
<proteinExistence type="predicted"/>
<organism evidence="2 3">
    <name type="scientific">Photobacterium andalusiense</name>
    <dbReference type="NCBI Taxonomy" id="2204296"/>
    <lineage>
        <taxon>Bacteria</taxon>
        <taxon>Pseudomonadati</taxon>
        <taxon>Pseudomonadota</taxon>
        <taxon>Gammaproteobacteria</taxon>
        <taxon>Vibrionales</taxon>
        <taxon>Vibrionaceae</taxon>
        <taxon>Photobacterium</taxon>
    </lineage>
</organism>
<sequence length="382" mass="43927">MLSNLAYCQPFIKQFKVKDQEVARDLLDSLVVIPTSRVINDITCQLEIIMERYDSVAIYPIRELLQNEVSYFDDNDDRIVPFLQHGTEPLGSEAFISNIIANLSRAYKKKVILQGQQSPPISLLRSKKCKAIILVDDMIGSGKRTSDFIEAVYHHRTIKSWVSGHKLNLHVVSFMGSEQGLKYLKYWEKKARVEISNLATCPTFYDVPNSVAMLQLCSDYANNTERMPLGFKDTAVRVVFTHSAPNNLPAIFYRNTFKYTAASISKRGVTKTWNALFPARSIPVQFRVSLESIDEQQIPTSVRFKQFLAVINDGFTNSNDMHLILNWSYSVYQEVLHLMIDMKLLTLDVSTIMITERGLKELSRWQESNYNVEFNEKNYYPT</sequence>
<name>A0A1Y6MHQ1_9GAMM</name>
<evidence type="ECO:0000313" key="3">
    <source>
        <dbReference type="Proteomes" id="UP000195719"/>
    </source>
</evidence>
<dbReference type="EMBL" id="FYAJ01000004">
    <property type="protein sequence ID" value="SMY36063.1"/>
    <property type="molecule type" value="Genomic_DNA"/>
</dbReference>
<evidence type="ECO:0000313" key="2">
    <source>
        <dbReference type="EMBL" id="SMY36063.1"/>
    </source>
</evidence>
<dbReference type="AlphaFoldDB" id="A0A1Y6MHQ1"/>
<dbReference type="RefSeq" id="WP_087853991.1">
    <property type="nucleotide sequence ID" value="NZ_FYAJ01000004.1"/>
</dbReference>
<protein>
    <recommendedName>
        <fullName evidence="1">PRTase-CE domain-containing protein</fullName>
    </recommendedName>
</protein>
<dbReference type="InterPro" id="IPR056920">
    <property type="entry name" value="PRTase-CE"/>
</dbReference>
<gene>
    <name evidence="2" type="ORF">PAND9192_02392</name>
</gene>